<dbReference type="Pfam" id="PF19690">
    <property type="entry name" value="DUF6191"/>
    <property type="match status" value="1"/>
</dbReference>
<proteinExistence type="predicted"/>
<organism evidence="1 2">
    <name type="scientific">Rhodococcus oryzae</name>
    <dbReference type="NCBI Taxonomy" id="2571143"/>
    <lineage>
        <taxon>Bacteria</taxon>
        <taxon>Bacillati</taxon>
        <taxon>Actinomycetota</taxon>
        <taxon>Actinomycetes</taxon>
        <taxon>Mycobacteriales</taxon>
        <taxon>Nocardiaceae</taxon>
        <taxon>Rhodococcus</taxon>
    </lineage>
</organism>
<evidence type="ECO:0000313" key="1">
    <source>
        <dbReference type="EMBL" id="TJZ75965.1"/>
    </source>
</evidence>
<protein>
    <submittedName>
        <fullName evidence="1">Uncharacterized protein</fullName>
    </submittedName>
</protein>
<accession>A0ABY2RGB2</accession>
<sequence>MGMLFAMTIPGLVCLLVLAAFAETLFNRLTGGRFLPWTRRGGSRTVSATGFEQVTAMFQGSKHHEFEQRQVSLMHREDDADGAPPLVRVDIASNRAVLRNAGDVPR</sequence>
<evidence type="ECO:0000313" key="2">
    <source>
        <dbReference type="Proteomes" id="UP000305109"/>
    </source>
</evidence>
<comment type="caution">
    <text evidence="1">The sequence shown here is derived from an EMBL/GenBank/DDBJ whole genome shotgun (WGS) entry which is preliminary data.</text>
</comment>
<reference evidence="1 2" key="1">
    <citation type="submission" date="2019-04" db="EMBL/GenBank/DDBJ databases">
        <title>Rhodococcus oryzae sp. nov., a novel actinomycete isolated from rhizosphere soil of rice (Oryza sativa L.).</title>
        <authorList>
            <person name="Li C."/>
        </authorList>
    </citation>
    <scope>NUCLEOTIDE SEQUENCE [LARGE SCALE GENOMIC DNA]</scope>
    <source>
        <strain evidence="1 2">NEAU-CX67</strain>
    </source>
</reference>
<gene>
    <name evidence="1" type="ORF">FCG67_18245</name>
</gene>
<keyword evidence="2" id="KW-1185">Reference proteome</keyword>
<dbReference type="EMBL" id="SUMD01000009">
    <property type="protein sequence ID" value="TJZ75965.1"/>
    <property type="molecule type" value="Genomic_DNA"/>
</dbReference>
<dbReference type="RefSeq" id="WP_136911115.1">
    <property type="nucleotide sequence ID" value="NZ_SUMD01000009.1"/>
</dbReference>
<name>A0ABY2RGB2_9NOCA</name>
<dbReference type="InterPro" id="IPR045684">
    <property type="entry name" value="DUF6191"/>
</dbReference>
<dbReference type="Proteomes" id="UP000305109">
    <property type="component" value="Unassembled WGS sequence"/>
</dbReference>